<protein>
    <recommendedName>
        <fullName evidence="3">Cell division protein</fullName>
    </recommendedName>
</protein>
<gene>
    <name evidence="1" type="ORF">BRYFOR_08971</name>
</gene>
<dbReference type="RefSeq" id="WP_006863734.1">
    <property type="nucleotide sequence ID" value="NZ_ACCL02000022.1"/>
</dbReference>
<accession>C6LJY4</accession>
<dbReference type="eggNOG" id="ENOG502Z8YN">
    <property type="taxonomic scope" value="Bacteria"/>
</dbReference>
<evidence type="ECO:0008006" key="3">
    <source>
        <dbReference type="Google" id="ProtNLM"/>
    </source>
</evidence>
<name>C6LJY4_9FIRM</name>
<comment type="caution">
    <text evidence="1">The sequence shown here is derived from an EMBL/GenBank/DDBJ whole genome shotgun (WGS) entry which is preliminary data.</text>
</comment>
<dbReference type="AlphaFoldDB" id="C6LJY4"/>
<reference evidence="1" key="1">
    <citation type="submission" date="2009-07" db="EMBL/GenBank/DDBJ databases">
        <authorList>
            <person name="Weinstock G."/>
            <person name="Sodergren E."/>
            <person name="Clifton S."/>
            <person name="Fulton L."/>
            <person name="Fulton B."/>
            <person name="Courtney L."/>
            <person name="Fronick C."/>
            <person name="Harrison M."/>
            <person name="Strong C."/>
            <person name="Farmer C."/>
            <person name="Delahaunty K."/>
            <person name="Markovic C."/>
            <person name="Hall O."/>
            <person name="Minx P."/>
            <person name="Tomlinson C."/>
            <person name="Mitreva M."/>
            <person name="Nelson J."/>
            <person name="Hou S."/>
            <person name="Wollam A."/>
            <person name="Pepin K.H."/>
            <person name="Johnson M."/>
            <person name="Bhonagiri V."/>
            <person name="Nash W.E."/>
            <person name="Warren W."/>
            <person name="Chinwalla A."/>
            <person name="Mardis E.R."/>
            <person name="Wilson R.K."/>
        </authorList>
    </citation>
    <scope>NUCLEOTIDE SEQUENCE [LARGE SCALE GENOMIC DNA]</scope>
    <source>
        <strain evidence="1">DSM 14469</strain>
    </source>
</reference>
<dbReference type="Proteomes" id="UP000005561">
    <property type="component" value="Unassembled WGS sequence"/>
</dbReference>
<dbReference type="EMBL" id="ACCL02000022">
    <property type="protein sequence ID" value="EET59062.1"/>
    <property type="molecule type" value="Genomic_DNA"/>
</dbReference>
<organism evidence="1 2">
    <name type="scientific">Marvinbryantia formatexigens DSM 14469</name>
    <dbReference type="NCBI Taxonomy" id="478749"/>
    <lineage>
        <taxon>Bacteria</taxon>
        <taxon>Bacillati</taxon>
        <taxon>Bacillota</taxon>
        <taxon>Clostridia</taxon>
        <taxon>Lachnospirales</taxon>
        <taxon>Lachnospiraceae</taxon>
        <taxon>Marvinbryantia</taxon>
    </lineage>
</organism>
<sequence length="228" mass="25690">MLTLYTAIGSLRFVNNGTGNSVPTVINGHREHRLSEHELLLWSCLAFQILQIHELESVYQARLQGKSMSEGMGFSHYLNRLILRGLVAKGCGVSGVDSLYGLLGKLHIIPVRNSFRVRLFTCIRLLAKGKITCRECGRYLKKARNTPIENMVLELAKKVSLTTAELVTCVDRGRLPQKNEDVMSQLYEGSEESYETLADQAQLCHTQYPILQAVGNLYLNKQILFQSF</sequence>
<dbReference type="OrthoDB" id="1957548at2"/>
<dbReference type="STRING" id="168384.SAMN05660368_03362"/>
<proteinExistence type="predicted"/>
<keyword evidence="2" id="KW-1185">Reference proteome</keyword>
<evidence type="ECO:0000313" key="2">
    <source>
        <dbReference type="Proteomes" id="UP000005561"/>
    </source>
</evidence>
<evidence type="ECO:0000313" key="1">
    <source>
        <dbReference type="EMBL" id="EET59062.1"/>
    </source>
</evidence>